<sequence>MVVLFLLFVALPIAEIYALIKMGSWLGLFPTLAVLVLVSALGAALVKREGLRVFRRFQEQIAAGNMPTNEMVDGVCLLIAGVLLVVPGFVTDALGLLLLLPPFRLLLRRRLKKSSGKKVNIVATYNGRIVESNGVINVTEHINPPKEIEP</sequence>
<keyword evidence="1" id="KW-0812">Transmembrane</keyword>
<feature type="transmembrane region" description="Helical" evidence="1">
    <location>
        <begin position="28"/>
        <end position="46"/>
    </location>
</feature>
<dbReference type="PANTHER" id="PTHR35335">
    <property type="entry name" value="UPF0716 PROTEIN FXSA"/>
    <property type="match status" value="1"/>
</dbReference>
<name>A0A6J7QJH4_9ZZZZ</name>
<protein>
    <submittedName>
        <fullName evidence="2">Unannotated protein</fullName>
    </submittedName>
</protein>
<evidence type="ECO:0000313" key="2">
    <source>
        <dbReference type="EMBL" id="CAB5017231.1"/>
    </source>
</evidence>
<keyword evidence="1" id="KW-1133">Transmembrane helix</keyword>
<feature type="transmembrane region" description="Helical" evidence="1">
    <location>
        <begin position="75"/>
        <end position="100"/>
    </location>
</feature>
<organism evidence="2">
    <name type="scientific">freshwater metagenome</name>
    <dbReference type="NCBI Taxonomy" id="449393"/>
    <lineage>
        <taxon>unclassified sequences</taxon>
        <taxon>metagenomes</taxon>
        <taxon>ecological metagenomes</taxon>
    </lineage>
</organism>
<proteinExistence type="predicted"/>
<dbReference type="EMBL" id="CAFBQU010000025">
    <property type="protein sequence ID" value="CAB5065921.1"/>
    <property type="molecule type" value="Genomic_DNA"/>
</dbReference>
<dbReference type="GO" id="GO:0016020">
    <property type="term" value="C:membrane"/>
    <property type="evidence" value="ECO:0007669"/>
    <property type="project" value="InterPro"/>
</dbReference>
<gene>
    <name evidence="2" type="ORF">UFOPK4098_00650</name>
    <name evidence="3" type="ORF">UFOPK4347_01049</name>
</gene>
<dbReference type="AlphaFoldDB" id="A0A6J7QJH4"/>
<keyword evidence="1" id="KW-0472">Membrane</keyword>
<reference evidence="2" key="1">
    <citation type="submission" date="2020-05" db="EMBL/GenBank/DDBJ databases">
        <authorList>
            <person name="Chiriac C."/>
            <person name="Salcher M."/>
            <person name="Ghai R."/>
            <person name="Kavagutti S V."/>
        </authorList>
    </citation>
    <scope>NUCLEOTIDE SEQUENCE</scope>
</reference>
<dbReference type="InterPro" id="IPR007313">
    <property type="entry name" value="FxsA"/>
</dbReference>
<dbReference type="NCBIfam" id="NF008528">
    <property type="entry name" value="PRK11463.1-2"/>
    <property type="match status" value="1"/>
</dbReference>
<dbReference type="Pfam" id="PF04186">
    <property type="entry name" value="FxsA"/>
    <property type="match status" value="1"/>
</dbReference>
<accession>A0A6J7QJH4</accession>
<dbReference type="PANTHER" id="PTHR35335:SF1">
    <property type="entry name" value="UPF0716 PROTEIN FXSA"/>
    <property type="match status" value="1"/>
</dbReference>
<dbReference type="EMBL" id="CAFBPN010000025">
    <property type="protein sequence ID" value="CAB5017231.1"/>
    <property type="molecule type" value="Genomic_DNA"/>
</dbReference>
<evidence type="ECO:0000313" key="3">
    <source>
        <dbReference type="EMBL" id="CAB5065921.1"/>
    </source>
</evidence>
<evidence type="ECO:0000256" key="1">
    <source>
        <dbReference type="SAM" id="Phobius"/>
    </source>
</evidence>